<feature type="compositionally biased region" description="Low complexity" evidence="1">
    <location>
        <begin position="276"/>
        <end position="290"/>
    </location>
</feature>
<feature type="region of interest" description="Disordered" evidence="1">
    <location>
        <begin position="275"/>
        <end position="308"/>
    </location>
</feature>
<sequence length="351" mass="36977">MSGETPSQPGWYPDQNGTMRWFDGASWTDHVQPGAGGSEATVVQAGPEPTARFEQQPAWQGGLPPASPPPPSGPPSGPPPPAGPPAGPPPGSPYGAVPQPSFPGGPGGPGGPGYGSPGYPPPSSGGNRKLLIILAIVGAIVLVAVLAVGSWAIFVRDSDDDDNGRDSSGENGSLPDEGPEEVVEAYVQAIKDNDCQAALDLLSESFIAEEDANCDDETDFMTDEEFDYEVGETTIDEDAETATVQFRVIADGFEEEVPIGLVVEDDEWKIDSFEVADTTTDGPTDAPSTDLPTDLPTDIPTDLSDFPSDFTDFPTDYSDYLSDLPTDFPTDPSELESYLSDYFSEFLTFTG</sequence>
<feature type="region of interest" description="Disordered" evidence="1">
    <location>
        <begin position="1"/>
        <end position="121"/>
    </location>
</feature>
<feature type="region of interest" description="Disordered" evidence="1">
    <location>
        <begin position="156"/>
        <end position="179"/>
    </location>
</feature>
<keyword evidence="5" id="KW-1185">Reference proteome</keyword>
<dbReference type="AlphaFoldDB" id="A0A316THA9"/>
<dbReference type="EMBL" id="QGDD01000003">
    <property type="protein sequence ID" value="PWN03178.1"/>
    <property type="molecule type" value="Genomic_DNA"/>
</dbReference>
<evidence type="ECO:0000256" key="2">
    <source>
        <dbReference type="SAM" id="Phobius"/>
    </source>
</evidence>
<keyword evidence="2" id="KW-0812">Transmembrane</keyword>
<dbReference type="Gene3D" id="3.10.450.50">
    <property type="match status" value="1"/>
</dbReference>
<feature type="compositionally biased region" description="Gly residues" evidence="1">
    <location>
        <begin position="104"/>
        <end position="116"/>
    </location>
</feature>
<feature type="domain" description="DUF2510" evidence="3">
    <location>
        <begin position="9"/>
        <end position="36"/>
    </location>
</feature>
<reference evidence="4 5" key="1">
    <citation type="submission" date="2018-05" db="EMBL/GenBank/DDBJ databases">
        <title>Nocardioides silvaticus genome.</title>
        <authorList>
            <person name="Li C."/>
            <person name="Wang G."/>
        </authorList>
    </citation>
    <scope>NUCLEOTIDE SEQUENCE [LARGE SCALE GENOMIC DNA]</scope>
    <source>
        <strain evidence="4 5">CCTCC AB 2018079</strain>
    </source>
</reference>
<organism evidence="4 5">
    <name type="scientific">Nocardioides silvaticus</name>
    <dbReference type="NCBI Taxonomy" id="2201891"/>
    <lineage>
        <taxon>Bacteria</taxon>
        <taxon>Bacillati</taxon>
        <taxon>Actinomycetota</taxon>
        <taxon>Actinomycetes</taxon>
        <taxon>Propionibacteriales</taxon>
        <taxon>Nocardioidaceae</taxon>
        <taxon>Nocardioides</taxon>
    </lineage>
</organism>
<dbReference type="Pfam" id="PF10708">
    <property type="entry name" value="DUF2510"/>
    <property type="match status" value="1"/>
</dbReference>
<dbReference type="OrthoDB" id="3791032at2"/>
<evidence type="ECO:0000313" key="4">
    <source>
        <dbReference type="EMBL" id="PWN03178.1"/>
    </source>
</evidence>
<accession>A0A316THA9</accession>
<protein>
    <recommendedName>
        <fullName evidence="3">DUF2510 domain-containing protein</fullName>
    </recommendedName>
</protein>
<feature type="transmembrane region" description="Helical" evidence="2">
    <location>
        <begin position="130"/>
        <end position="154"/>
    </location>
</feature>
<comment type="caution">
    <text evidence="4">The sequence shown here is derived from an EMBL/GenBank/DDBJ whole genome shotgun (WGS) entry which is preliminary data.</text>
</comment>
<evidence type="ECO:0000313" key="5">
    <source>
        <dbReference type="Proteomes" id="UP000245507"/>
    </source>
</evidence>
<dbReference type="Proteomes" id="UP000245507">
    <property type="component" value="Unassembled WGS sequence"/>
</dbReference>
<dbReference type="InterPro" id="IPR018929">
    <property type="entry name" value="DUF2510"/>
</dbReference>
<proteinExistence type="predicted"/>
<gene>
    <name evidence="4" type="ORF">DJ010_08625</name>
</gene>
<name>A0A316THA9_9ACTN</name>
<evidence type="ECO:0000259" key="3">
    <source>
        <dbReference type="Pfam" id="PF10708"/>
    </source>
</evidence>
<evidence type="ECO:0000256" key="1">
    <source>
        <dbReference type="SAM" id="MobiDB-lite"/>
    </source>
</evidence>
<dbReference type="RefSeq" id="WP_109693267.1">
    <property type="nucleotide sequence ID" value="NZ_QGDD01000003.1"/>
</dbReference>
<keyword evidence="2" id="KW-1133">Transmembrane helix</keyword>
<feature type="compositionally biased region" description="Pro residues" evidence="1">
    <location>
        <begin position="65"/>
        <end position="92"/>
    </location>
</feature>
<keyword evidence="2" id="KW-0472">Membrane</keyword>